<dbReference type="AlphaFoldDB" id="E3MH26"/>
<dbReference type="HOGENOM" id="CLU_2690195_0_0_1"/>
<evidence type="ECO:0000313" key="2">
    <source>
        <dbReference type="Proteomes" id="UP000008281"/>
    </source>
</evidence>
<reference evidence="1" key="1">
    <citation type="submission" date="2007-07" db="EMBL/GenBank/DDBJ databases">
        <title>PCAP assembly of the Caenorhabditis remanei genome.</title>
        <authorList>
            <consortium name="The Caenorhabditis remanei Sequencing Consortium"/>
            <person name="Wilson R.K."/>
        </authorList>
    </citation>
    <scope>NUCLEOTIDE SEQUENCE [LARGE SCALE GENOMIC DNA]</scope>
    <source>
        <strain evidence="1">PB4641</strain>
    </source>
</reference>
<name>E3MH26_CAERE</name>
<dbReference type="EMBL" id="DS268444">
    <property type="protein sequence ID" value="EFP01722.1"/>
    <property type="molecule type" value="Genomic_DNA"/>
</dbReference>
<protein>
    <submittedName>
        <fullName evidence="1">Uncharacterized protein</fullName>
    </submittedName>
</protein>
<dbReference type="Proteomes" id="UP000008281">
    <property type="component" value="Unassembled WGS sequence"/>
</dbReference>
<gene>
    <name evidence="1" type="ORF">CRE_23359</name>
</gene>
<dbReference type="InParanoid" id="E3MH26"/>
<evidence type="ECO:0000313" key="1">
    <source>
        <dbReference type="EMBL" id="EFP01722.1"/>
    </source>
</evidence>
<proteinExistence type="predicted"/>
<organism evidence="2">
    <name type="scientific">Caenorhabditis remanei</name>
    <name type="common">Caenorhabditis vulgaris</name>
    <dbReference type="NCBI Taxonomy" id="31234"/>
    <lineage>
        <taxon>Eukaryota</taxon>
        <taxon>Metazoa</taxon>
        <taxon>Ecdysozoa</taxon>
        <taxon>Nematoda</taxon>
        <taxon>Chromadorea</taxon>
        <taxon>Rhabditida</taxon>
        <taxon>Rhabditina</taxon>
        <taxon>Rhabditomorpha</taxon>
        <taxon>Rhabditoidea</taxon>
        <taxon>Rhabditidae</taxon>
        <taxon>Peloderinae</taxon>
        <taxon>Caenorhabditis</taxon>
    </lineage>
</organism>
<keyword evidence="2" id="KW-1185">Reference proteome</keyword>
<sequence length="74" mass="8317">MVTQIIALAAQKSTYVLSIIFSLGLRIAAYKTIDMLIIPVTIQLTYLGCHYKDLKKYPFILKLGPQRISTTSLN</sequence>
<accession>E3MH26</accession>